<dbReference type="AlphaFoldDB" id="A0A3M0JUZ7"/>
<evidence type="ECO:0000313" key="2">
    <source>
        <dbReference type="Proteomes" id="UP000269221"/>
    </source>
</evidence>
<organism evidence="1 2">
    <name type="scientific">Hirundo rustica rustica</name>
    <dbReference type="NCBI Taxonomy" id="333673"/>
    <lineage>
        <taxon>Eukaryota</taxon>
        <taxon>Metazoa</taxon>
        <taxon>Chordata</taxon>
        <taxon>Craniata</taxon>
        <taxon>Vertebrata</taxon>
        <taxon>Euteleostomi</taxon>
        <taxon>Archelosauria</taxon>
        <taxon>Archosauria</taxon>
        <taxon>Dinosauria</taxon>
        <taxon>Saurischia</taxon>
        <taxon>Theropoda</taxon>
        <taxon>Coelurosauria</taxon>
        <taxon>Aves</taxon>
        <taxon>Neognathae</taxon>
        <taxon>Neoaves</taxon>
        <taxon>Telluraves</taxon>
        <taxon>Australaves</taxon>
        <taxon>Passeriformes</taxon>
        <taxon>Sylvioidea</taxon>
        <taxon>Hirundinidae</taxon>
        <taxon>Hirundo</taxon>
    </lineage>
</organism>
<keyword evidence="2" id="KW-1185">Reference proteome</keyword>
<comment type="caution">
    <text evidence="1">The sequence shown here is derived from an EMBL/GenBank/DDBJ whole genome shotgun (WGS) entry which is preliminary data.</text>
</comment>
<reference evidence="1 2" key="1">
    <citation type="submission" date="2018-07" db="EMBL/GenBank/DDBJ databases">
        <title>A high quality draft genome assembly of the barn swallow (H. rustica rustica).</title>
        <authorList>
            <person name="Formenti G."/>
            <person name="Chiara M."/>
            <person name="Poveda L."/>
            <person name="Francoijs K.-J."/>
            <person name="Bonisoli-Alquati A."/>
            <person name="Canova L."/>
            <person name="Gianfranceschi L."/>
            <person name="Horner D.S."/>
            <person name="Saino N."/>
        </authorList>
    </citation>
    <scope>NUCLEOTIDE SEQUENCE [LARGE SCALE GENOMIC DNA]</scope>
    <source>
        <strain evidence="1">Chelidonia</strain>
        <tissue evidence="1">Blood</tissue>
    </source>
</reference>
<protein>
    <submittedName>
        <fullName evidence="1">Uncharacterized protein</fullName>
    </submittedName>
</protein>
<sequence>MLKLEIVQSNQNVTALPANGAARPNSTGLTQVVDILEVEGNPVEYNPRIQFSYLRAGRALYPVYLYLVLPSNCTRKVNGKALLLDQAVTPHNIHASQGQDFKRICIIPNYILNFVNSWV</sequence>
<dbReference type="EMBL" id="QRBI01000123">
    <property type="protein sequence ID" value="RMC04826.1"/>
    <property type="molecule type" value="Genomic_DNA"/>
</dbReference>
<gene>
    <name evidence="1" type="ORF">DUI87_17999</name>
</gene>
<dbReference type="Proteomes" id="UP000269221">
    <property type="component" value="Unassembled WGS sequence"/>
</dbReference>
<accession>A0A3M0JUZ7</accession>
<name>A0A3M0JUZ7_HIRRU</name>
<evidence type="ECO:0000313" key="1">
    <source>
        <dbReference type="EMBL" id="RMC04826.1"/>
    </source>
</evidence>
<proteinExistence type="predicted"/>